<evidence type="ECO:0000313" key="2">
    <source>
        <dbReference type="EMBL" id="KAF0038988.1"/>
    </source>
</evidence>
<comment type="caution">
    <text evidence="2">The sequence shown here is derived from an EMBL/GenBank/DDBJ whole genome shotgun (WGS) entry which is preliminary data.</text>
</comment>
<gene>
    <name evidence="2" type="ORF">F2P81_009472</name>
</gene>
<evidence type="ECO:0000256" key="1">
    <source>
        <dbReference type="SAM" id="MobiDB-lite"/>
    </source>
</evidence>
<dbReference type="Proteomes" id="UP000438429">
    <property type="component" value="Unassembled WGS sequence"/>
</dbReference>
<feature type="region of interest" description="Disordered" evidence="1">
    <location>
        <begin position="50"/>
        <end position="90"/>
    </location>
</feature>
<evidence type="ECO:0000313" key="3">
    <source>
        <dbReference type="Proteomes" id="UP000438429"/>
    </source>
</evidence>
<reference evidence="2 3" key="1">
    <citation type="submission" date="2019-06" db="EMBL/GenBank/DDBJ databases">
        <title>Draft genomes of female and male turbot (Scophthalmus maximus).</title>
        <authorList>
            <person name="Xu H."/>
            <person name="Xu X.-W."/>
            <person name="Shao C."/>
            <person name="Chen S."/>
        </authorList>
    </citation>
    <scope>NUCLEOTIDE SEQUENCE [LARGE SCALE GENOMIC DNA]</scope>
    <source>
        <strain evidence="2">Ysfricsl-2016a</strain>
        <tissue evidence="2">Blood</tissue>
    </source>
</reference>
<proteinExistence type="predicted"/>
<dbReference type="EMBL" id="VEVO01000008">
    <property type="protein sequence ID" value="KAF0038988.1"/>
    <property type="molecule type" value="Genomic_DNA"/>
</dbReference>
<dbReference type="AlphaFoldDB" id="A0A6A4T3S2"/>
<accession>A0A6A4T3S2</accession>
<protein>
    <submittedName>
        <fullName evidence="2">Uncharacterized protein</fullName>
    </submittedName>
</protein>
<organism evidence="2 3">
    <name type="scientific">Scophthalmus maximus</name>
    <name type="common">Turbot</name>
    <name type="synonym">Psetta maxima</name>
    <dbReference type="NCBI Taxonomy" id="52904"/>
    <lineage>
        <taxon>Eukaryota</taxon>
        <taxon>Metazoa</taxon>
        <taxon>Chordata</taxon>
        <taxon>Craniata</taxon>
        <taxon>Vertebrata</taxon>
        <taxon>Euteleostomi</taxon>
        <taxon>Actinopterygii</taxon>
        <taxon>Neopterygii</taxon>
        <taxon>Teleostei</taxon>
        <taxon>Neoteleostei</taxon>
        <taxon>Acanthomorphata</taxon>
        <taxon>Carangaria</taxon>
        <taxon>Pleuronectiformes</taxon>
        <taxon>Pleuronectoidei</taxon>
        <taxon>Scophthalmidae</taxon>
        <taxon>Scophthalmus</taxon>
    </lineage>
</organism>
<sequence length="90" mass="10228">MEAYVALTTSSGAARKRNRVLTGVLLLQHLCDSDQKIDREPIKYSNRLCSSSATADTRVRRSEPTTPLRPFIPNQQQQQQQQKQQKDSDV</sequence>
<name>A0A6A4T3S2_SCOMX</name>